<accession>A0A084H2Q7</accession>
<dbReference type="Proteomes" id="UP000028549">
    <property type="component" value="Unassembled WGS sequence"/>
</dbReference>
<feature type="binding site" evidence="12">
    <location>
        <position position="150"/>
    </location>
    <ligand>
        <name>Zn(2+)</name>
        <dbReference type="ChEBI" id="CHEBI:29105"/>
        <note>catalytic</note>
    </ligand>
</feature>
<sequence>MAKRIFLFLLTNILVLTTIGIVLSLLGVGSYVTAGGGIDLISLLVFSAVVGFSGSFISLIMSKWMAKMMMGVKVLKPDQNLSAYERNLVERVHRLARAAGIRKMPEVGVYQSREVNAFATGPSKNNSLVAVSTGLLEEMDDAAVEGVLAHEVAHISNGDMVTMTLLQGIVNTFVVFLARIAAWIASRFVREDMAPIVHFIAVLVFQILFSILGSLVVFAFSRHREFHADKGGADLAGKDKMVHALRMLKGYTQRISSDQSSVASLKISGKRGLALFSTHPDLDERIRRLEAK</sequence>
<proteinExistence type="inferred from homology"/>
<dbReference type="CDD" id="cd07335">
    <property type="entry name" value="M48B_HtpX_like"/>
    <property type="match status" value="1"/>
</dbReference>
<reference evidence="14 15" key="1">
    <citation type="journal article" date="2005" name="Int. J. Syst. Evol. Microbiol.">
        <title>Bacillus cibi sp. nov., isolated from jeotgal, a traditional Korean fermented seafood.</title>
        <authorList>
            <person name="Yoon J.H."/>
            <person name="Lee C.H."/>
            <person name="Oh T.K."/>
        </authorList>
    </citation>
    <scope>NUCLEOTIDE SEQUENCE [LARGE SCALE GENOMIC DNA]</scope>
    <source>
        <strain evidence="14 15">DSM 16189</strain>
    </source>
</reference>
<evidence type="ECO:0000313" key="14">
    <source>
        <dbReference type="EMBL" id="KEZ53869.1"/>
    </source>
</evidence>
<dbReference type="GO" id="GO:0008270">
    <property type="term" value="F:zinc ion binding"/>
    <property type="evidence" value="ECO:0007669"/>
    <property type="project" value="UniProtKB-UniRule"/>
</dbReference>
<evidence type="ECO:0000256" key="2">
    <source>
        <dbReference type="ARBA" id="ARBA00009779"/>
    </source>
</evidence>
<keyword evidence="10 12" id="KW-0482">Metalloprotease</keyword>
<dbReference type="NCBIfam" id="NF003965">
    <property type="entry name" value="PRK05457.1"/>
    <property type="match status" value="1"/>
</dbReference>
<keyword evidence="4 12" id="KW-0645">Protease</keyword>
<gene>
    <name evidence="12" type="primary">htpX</name>
    <name evidence="14" type="ORF">GS18_0202665</name>
</gene>
<dbReference type="GO" id="GO:0006508">
    <property type="term" value="P:proteolysis"/>
    <property type="evidence" value="ECO:0007669"/>
    <property type="project" value="UniProtKB-KW"/>
</dbReference>
<evidence type="ECO:0000256" key="7">
    <source>
        <dbReference type="ARBA" id="ARBA00022801"/>
    </source>
</evidence>
<feature type="transmembrane region" description="Helical" evidence="12">
    <location>
        <begin position="196"/>
        <end position="220"/>
    </location>
</feature>
<keyword evidence="3 12" id="KW-1003">Cell membrane</keyword>
<evidence type="ECO:0000256" key="1">
    <source>
        <dbReference type="ARBA" id="ARBA00004651"/>
    </source>
</evidence>
<dbReference type="Gene3D" id="3.30.2010.10">
    <property type="entry name" value="Metalloproteases ('zincins'), catalytic domain"/>
    <property type="match status" value="1"/>
</dbReference>
<evidence type="ECO:0000259" key="13">
    <source>
        <dbReference type="Pfam" id="PF01435"/>
    </source>
</evidence>
<comment type="cofactor">
    <cofactor evidence="12">
        <name>Zn(2+)</name>
        <dbReference type="ChEBI" id="CHEBI:29105"/>
    </cofactor>
    <text evidence="12">Binds 1 zinc ion per subunit.</text>
</comment>
<name>A0A084H2Q7_METID</name>
<dbReference type="HAMAP" id="MF_00188">
    <property type="entry name" value="Pept_M48_protease_HtpX"/>
    <property type="match status" value="1"/>
</dbReference>
<dbReference type="InterPro" id="IPR050083">
    <property type="entry name" value="HtpX_protease"/>
</dbReference>
<feature type="transmembrane region" description="Helical" evidence="12">
    <location>
        <begin position="165"/>
        <end position="184"/>
    </location>
</feature>
<dbReference type="InterPro" id="IPR022919">
    <property type="entry name" value="Pept_M48_protease_HtpX"/>
</dbReference>
<dbReference type="InterPro" id="IPR001915">
    <property type="entry name" value="Peptidase_M48"/>
</dbReference>
<feature type="binding site" evidence="12">
    <location>
        <position position="225"/>
    </location>
    <ligand>
        <name>Zn(2+)</name>
        <dbReference type="ChEBI" id="CHEBI:29105"/>
        <note>catalytic</note>
    </ligand>
</feature>
<evidence type="ECO:0000256" key="8">
    <source>
        <dbReference type="ARBA" id="ARBA00022833"/>
    </source>
</evidence>
<feature type="binding site" evidence="12">
    <location>
        <position position="154"/>
    </location>
    <ligand>
        <name>Zn(2+)</name>
        <dbReference type="ChEBI" id="CHEBI:29105"/>
        <note>catalytic</note>
    </ligand>
</feature>
<keyword evidence="8 12" id="KW-0862">Zinc</keyword>
<feature type="active site" evidence="12">
    <location>
        <position position="151"/>
    </location>
</feature>
<keyword evidence="7 12" id="KW-0378">Hydrolase</keyword>
<dbReference type="PANTHER" id="PTHR43221">
    <property type="entry name" value="PROTEASE HTPX"/>
    <property type="match status" value="1"/>
</dbReference>
<dbReference type="PANTHER" id="PTHR43221:SF1">
    <property type="entry name" value="PROTEASE HTPX"/>
    <property type="match status" value="1"/>
</dbReference>
<comment type="caution">
    <text evidence="14">The sequence shown here is derived from an EMBL/GenBank/DDBJ whole genome shotgun (WGS) entry which is preliminary data.</text>
</comment>
<keyword evidence="6 12" id="KW-0479">Metal-binding</keyword>
<evidence type="ECO:0000256" key="3">
    <source>
        <dbReference type="ARBA" id="ARBA00022475"/>
    </source>
</evidence>
<feature type="transmembrane region" description="Helical" evidence="12">
    <location>
        <begin position="7"/>
        <end position="28"/>
    </location>
</feature>
<evidence type="ECO:0000256" key="11">
    <source>
        <dbReference type="ARBA" id="ARBA00023136"/>
    </source>
</evidence>
<dbReference type="EMBL" id="JNVC02000001">
    <property type="protein sequence ID" value="KEZ53869.1"/>
    <property type="molecule type" value="Genomic_DNA"/>
</dbReference>
<evidence type="ECO:0000256" key="5">
    <source>
        <dbReference type="ARBA" id="ARBA00022692"/>
    </source>
</evidence>
<dbReference type="STRING" id="246786.GS18_0202665"/>
<keyword evidence="15" id="KW-1185">Reference proteome</keyword>
<evidence type="ECO:0000313" key="15">
    <source>
        <dbReference type="Proteomes" id="UP000028549"/>
    </source>
</evidence>
<dbReference type="OrthoDB" id="15218at2"/>
<keyword evidence="5 12" id="KW-0812">Transmembrane</keyword>
<comment type="similarity">
    <text evidence="2 12">Belongs to the peptidase M48B family.</text>
</comment>
<evidence type="ECO:0000256" key="9">
    <source>
        <dbReference type="ARBA" id="ARBA00022989"/>
    </source>
</evidence>
<evidence type="ECO:0000256" key="12">
    <source>
        <dbReference type="HAMAP-Rule" id="MF_00188"/>
    </source>
</evidence>
<keyword evidence="9 12" id="KW-1133">Transmembrane helix</keyword>
<evidence type="ECO:0000256" key="10">
    <source>
        <dbReference type="ARBA" id="ARBA00023049"/>
    </source>
</evidence>
<dbReference type="EC" id="3.4.24.-" evidence="12"/>
<evidence type="ECO:0000256" key="4">
    <source>
        <dbReference type="ARBA" id="ARBA00022670"/>
    </source>
</evidence>
<dbReference type="RefSeq" id="WP_029565426.1">
    <property type="nucleotide sequence ID" value="NZ_JNVC02000001.1"/>
</dbReference>
<comment type="subcellular location">
    <subcellularLocation>
        <location evidence="1 12">Cell membrane</location>
        <topology evidence="1 12">Multi-pass membrane protein</topology>
    </subcellularLocation>
</comment>
<protein>
    <recommendedName>
        <fullName evidence="12">Protease HtpX homolog</fullName>
        <ecNumber evidence="12">3.4.24.-</ecNumber>
    </recommendedName>
</protein>
<organism evidence="14 15">
    <name type="scientific">Metabacillus indicus</name>
    <name type="common">Bacillus indicus</name>
    <dbReference type="NCBI Taxonomy" id="246786"/>
    <lineage>
        <taxon>Bacteria</taxon>
        <taxon>Bacillati</taxon>
        <taxon>Bacillota</taxon>
        <taxon>Bacilli</taxon>
        <taxon>Bacillales</taxon>
        <taxon>Bacillaceae</taxon>
        <taxon>Metabacillus</taxon>
    </lineage>
</organism>
<evidence type="ECO:0000256" key="6">
    <source>
        <dbReference type="ARBA" id="ARBA00022723"/>
    </source>
</evidence>
<dbReference type="Pfam" id="PF01435">
    <property type="entry name" value="Peptidase_M48"/>
    <property type="match status" value="1"/>
</dbReference>
<dbReference type="AlphaFoldDB" id="A0A084H2Q7"/>
<feature type="domain" description="Peptidase M48" evidence="13">
    <location>
        <begin position="85"/>
        <end position="291"/>
    </location>
</feature>
<feature type="transmembrane region" description="Helical" evidence="12">
    <location>
        <begin position="40"/>
        <end position="60"/>
    </location>
</feature>
<dbReference type="GO" id="GO:0004222">
    <property type="term" value="F:metalloendopeptidase activity"/>
    <property type="evidence" value="ECO:0007669"/>
    <property type="project" value="UniProtKB-UniRule"/>
</dbReference>
<keyword evidence="11 12" id="KW-0472">Membrane</keyword>
<dbReference type="GO" id="GO:0005886">
    <property type="term" value="C:plasma membrane"/>
    <property type="evidence" value="ECO:0007669"/>
    <property type="project" value="UniProtKB-SubCell"/>
</dbReference>